<accession>A0A8B9Z5W1</accession>
<protein>
    <submittedName>
        <fullName evidence="2">Uncharacterized protein</fullName>
    </submittedName>
</protein>
<keyword evidence="3" id="KW-1185">Reference proteome</keyword>
<dbReference type="Ensembl" id="ENSBJAT00000004418.1">
    <property type="protein sequence ID" value="ENSBJAP00000004307.1"/>
    <property type="gene ID" value="ENSBJAG00000003111.1"/>
</dbReference>
<dbReference type="AlphaFoldDB" id="A0A8B9Z5W1"/>
<organism evidence="2 3">
    <name type="scientific">Buteo japonicus</name>
    <dbReference type="NCBI Taxonomy" id="224669"/>
    <lineage>
        <taxon>Eukaryota</taxon>
        <taxon>Metazoa</taxon>
        <taxon>Chordata</taxon>
        <taxon>Craniata</taxon>
        <taxon>Vertebrata</taxon>
        <taxon>Euteleostomi</taxon>
        <taxon>Archelosauria</taxon>
        <taxon>Archosauria</taxon>
        <taxon>Dinosauria</taxon>
        <taxon>Saurischia</taxon>
        <taxon>Theropoda</taxon>
        <taxon>Coelurosauria</taxon>
        <taxon>Aves</taxon>
        <taxon>Neognathae</taxon>
        <taxon>Neoaves</taxon>
        <taxon>Telluraves</taxon>
        <taxon>Accipitrimorphae</taxon>
        <taxon>Accipitriformes</taxon>
        <taxon>Accipitridae</taxon>
        <taxon>Accipitrinae</taxon>
        <taxon>Buteo</taxon>
    </lineage>
</organism>
<evidence type="ECO:0000256" key="1">
    <source>
        <dbReference type="SAM" id="MobiDB-lite"/>
    </source>
</evidence>
<feature type="region of interest" description="Disordered" evidence="1">
    <location>
        <begin position="1"/>
        <end position="33"/>
    </location>
</feature>
<evidence type="ECO:0000313" key="3">
    <source>
        <dbReference type="Proteomes" id="UP000694555"/>
    </source>
</evidence>
<dbReference type="Proteomes" id="UP000694555">
    <property type="component" value="Unplaced"/>
</dbReference>
<sequence>MQALSNPLGKRSSASADKAPVVPGVLPSGKQIPTALKRESLLPVSSASKENGVRVEQDDQDLFAGESVSTGYLGLSEL</sequence>
<evidence type="ECO:0000313" key="2">
    <source>
        <dbReference type="Ensembl" id="ENSBJAP00000004307.1"/>
    </source>
</evidence>
<reference evidence="2" key="2">
    <citation type="submission" date="2025-09" db="UniProtKB">
        <authorList>
            <consortium name="Ensembl"/>
        </authorList>
    </citation>
    <scope>IDENTIFICATION</scope>
</reference>
<reference evidence="2" key="1">
    <citation type="submission" date="2025-08" db="UniProtKB">
        <authorList>
            <consortium name="Ensembl"/>
        </authorList>
    </citation>
    <scope>IDENTIFICATION</scope>
</reference>
<proteinExistence type="predicted"/>
<name>A0A8B9Z5W1_9AVES</name>